<feature type="region of interest" description="Disordered" evidence="1">
    <location>
        <begin position="101"/>
        <end position="122"/>
    </location>
</feature>
<feature type="compositionally biased region" description="Pro residues" evidence="1">
    <location>
        <begin position="107"/>
        <end position="122"/>
    </location>
</feature>
<accession>A0ABT8AJP0</accession>
<name>A0ABT8AJP0_9HYPH</name>
<keyword evidence="3" id="KW-1185">Reference proteome</keyword>
<protein>
    <recommendedName>
        <fullName evidence="4">DUF2946 domain-containing protein</fullName>
    </recommendedName>
</protein>
<evidence type="ECO:0000313" key="2">
    <source>
        <dbReference type="EMBL" id="MDN3570021.1"/>
    </source>
</evidence>
<proteinExistence type="predicted"/>
<dbReference type="EMBL" id="JAUFPT010000013">
    <property type="protein sequence ID" value="MDN3570021.1"/>
    <property type="molecule type" value="Genomic_DNA"/>
</dbReference>
<reference evidence="3" key="1">
    <citation type="journal article" date="2019" name="Int. J. Syst. Evol. Microbiol.">
        <title>The Global Catalogue of Microorganisms (GCM) 10K type strain sequencing project: providing services to taxonomists for standard genome sequencing and annotation.</title>
        <authorList>
            <consortium name="The Broad Institute Genomics Platform"/>
            <consortium name="The Broad Institute Genome Sequencing Center for Infectious Disease"/>
            <person name="Wu L."/>
            <person name="Ma J."/>
        </authorList>
    </citation>
    <scope>NUCLEOTIDE SEQUENCE [LARGE SCALE GENOMIC DNA]</scope>
    <source>
        <strain evidence="3">CECT 7806</strain>
    </source>
</reference>
<evidence type="ECO:0000256" key="1">
    <source>
        <dbReference type="SAM" id="MobiDB-lite"/>
    </source>
</evidence>
<evidence type="ECO:0008006" key="4">
    <source>
        <dbReference type="Google" id="ProtNLM"/>
    </source>
</evidence>
<dbReference type="RefSeq" id="WP_238290439.1">
    <property type="nucleotide sequence ID" value="NZ_BPQS01000023.1"/>
</dbReference>
<sequence length="122" mass="12401">MRRLDDRPARRRAVIAVTALYALLLQAFLVTLAPAAPLAGAPGVICAEHGGAPADDGLPCQQHPCCILTQAAQPLTAVASAPVEGVAAPPRRATVLAWRPTAALGPRAPPDPAVSPRGPPTA</sequence>
<evidence type="ECO:0000313" key="3">
    <source>
        <dbReference type="Proteomes" id="UP001244297"/>
    </source>
</evidence>
<organism evidence="2 3">
    <name type="scientific">Methylobacterium longum</name>
    <dbReference type="NCBI Taxonomy" id="767694"/>
    <lineage>
        <taxon>Bacteria</taxon>
        <taxon>Pseudomonadati</taxon>
        <taxon>Pseudomonadota</taxon>
        <taxon>Alphaproteobacteria</taxon>
        <taxon>Hyphomicrobiales</taxon>
        <taxon>Methylobacteriaceae</taxon>
        <taxon>Methylobacterium</taxon>
    </lineage>
</organism>
<comment type="caution">
    <text evidence="2">The sequence shown here is derived from an EMBL/GenBank/DDBJ whole genome shotgun (WGS) entry which is preliminary data.</text>
</comment>
<gene>
    <name evidence="2" type="ORF">QWZ18_05195</name>
</gene>
<dbReference type="Proteomes" id="UP001244297">
    <property type="component" value="Unassembled WGS sequence"/>
</dbReference>